<keyword evidence="2" id="KW-1185">Reference proteome</keyword>
<evidence type="ECO:0000313" key="1">
    <source>
        <dbReference type="EMBL" id="GES16287.1"/>
    </source>
</evidence>
<reference evidence="1 2" key="1">
    <citation type="submission" date="2019-10" db="EMBL/GenBank/DDBJ databases">
        <title>Whole genome shotgun sequence of Acrocarpospora macrocephala NBRC 16266.</title>
        <authorList>
            <person name="Ichikawa N."/>
            <person name="Kimura A."/>
            <person name="Kitahashi Y."/>
            <person name="Komaki H."/>
            <person name="Oguchi A."/>
        </authorList>
    </citation>
    <scope>NUCLEOTIDE SEQUENCE [LARGE SCALE GENOMIC DNA]</scope>
    <source>
        <strain evidence="1 2">NBRC 16266</strain>
    </source>
</reference>
<dbReference type="EMBL" id="BLAE01000096">
    <property type="protein sequence ID" value="GES16287.1"/>
    <property type="molecule type" value="Genomic_DNA"/>
</dbReference>
<sequence>MQSGGRHKDYRAVIDLEPTAAGGTTITWRARPGAGWLMPFVLPGVMQRMVDDLAAYAADTA</sequence>
<gene>
    <name evidence="1" type="ORF">Amac_098850</name>
</gene>
<dbReference type="InterPro" id="IPR023393">
    <property type="entry name" value="START-like_dom_sf"/>
</dbReference>
<accession>A0A5M3X3F7</accession>
<comment type="caution">
    <text evidence="1">The sequence shown here is derived from an EMBL/GenBank/DDBJ whole genome shotgun (WGS) entry which is preliminary data.</text>
</comment>
<evidence type="ECO:0008006" key="3">
    <source>
        <dbReference type="Google" id="ProtNLM"/>
    </source>
</evidence>
<dbReference type="SUPFAM" id="SSF55961">
    <property type="entry name" value="Bet v1-like"/>
    <property type="match status" value="1"/>
</dbReference>
<evidence type="ECO:0000313" key="2">
    <source>
        <dbReference type="Proteomes" id="UP000331127"/>
    </source>
</evidence>
<proteinExistence type="predicted"/>
<dbReference type="AlphaFoldDB" id="A0A5M3X3F7"/>
<dbReference type="Gene3D" id="3.30.530.20">
    <property type="match status" value="1"/>
</dbReference>
<organism evidence="1 2">
    <name type="scientific">Acrocarpospora macrocephala</name>
    <dbReference type="NCBI Taxonomy" id="150177"/>
    <lineage>
        <taxon>Bacteria</taxon>
        <taxon>Bacillati</taxon>
        <taxon>Actinomycetota</taxon>
        <taxon>Actinomycetes</taxon>
        <taxon>Streptosporangiales</taxon>
        <taxon>Streptosporangiaceae</taxon>
        <taxon>Acrocarpospora</taxon>
    </lineage>
</organism>
<dbReference type="Proteomes" id="UP000331127">
    <property type="component" value="Unassembled WGS sequence"/>
</dbReference>
<name>A0A5M3X3F7_9ACTN</name>
<protein>
    <recommendedName>
        <fullName evidence="3">Polyketide cyclase</fullName>
    </recommendedName>
</protein>